<proteinExistence type="predicted"/>
<dbReference type="AlphaFoldDB" id="A0A011UEE2"/>
<dbReference type="InterPro" id="IPR000032">
    <property type="entry name" value="HPr-like"/>
</dbReference>
<evidence type="ECO:0000313" key="6">
    <source>
        <dbReference type="Proteomes" id="UP000021369"/>
    </source>
</evidence>
<gene>
    <name evidence="5" type="ORF">RASY3_11730</name>
</gene>
<protein>
    <submittedName>
        <fullName evidence="5">PTS galactitol transporter subunit IIC</fullName>
    </submittedName>
</protein>
<accession>A0A011UEE2</accession>
<dbReference type="GO" id="GO:0005737">
    <property type="term" value="C:cytoplasm"/>
    <property type="evidence" value="ECO:0007669"/>
    <property type="project" value="UniProtKB-SubCell"/>
</dbReference>
<sequence length="86" mass="9346">MKEFTYIIEDEIGIHARPAGNLVKLIKTFSSSVTIEKEGKPPVSGTALMKIMGLGVKCGDTVKFTIEGEDEEAALQQLAEFMDANL</sequence>
<comment type="subcellular location">
    <subcellularLocation>
        <location evidence="1">Cytoplasm</location>
    </subcellularLocation>
</comment>
<organism evidence="5 6">
    <name type="scientific">Ruminococcus albus SY3</name>
    <dbReference type="NCBI Taxonomy" id="1341156"/>
    <lineage>
        <taxon>Bacteria</taxon>
        <taxon>Bacillati</taxon>
        <taxon>Bacillota</taxon>
        <taxon>Clostridia</taxon>
        <taxon>Eubacteriales</taxon>
        <taxon>Oscillospiraceae</taxon>
        <taxon>Ruminococcus</taxon>
    </lineage>
</organism>
<evidence type="ECO:0000256" key="3">
    <source>
        <dbReference type="ARBA" id="ARBA00022683"/>
    </source>
</evidence>
<dbReference type="Proteomes" id="UP000021369">
    <property type="component" value="Unassembled WGS sequence"/>
</dbReference>
<dbReference type="Gene3D" id="3.30.1340.10">
    <property type="entry name" value="HPr-like"/>
    <property type="match status" value="1"/>
</dbReference>
<reference evidence="5 6" key="1">
    <citation type="submission" date="2013-06" db="EMBL/GenBank/DDBJ databases">
        <title>Rumen cellulosomics: divergent fiber-degrading strategies revealed by comparative genome-wide analysis of six Ruminococcal strains.</title>
        <authorList>
            <person name="Dassa B."/>
            <person name="Borovok I."/>
            <person name="Lamed R."/>
            <person name="Flint H."/>
            <person name="Yeoman C.J."/>
            <person name="White B."/>
            <person name="Bayer E.A."/>
        </authorList>
    </citation>
    <scope>NUCLEOTIDE SEQUENCE [LARGE SCALE GENOMIC DNA]</scope>
    <source>
        <strain evidence="5 6">SY3</strain>
    </source>
</reference>
<keyword evidence="6" id="KW-1185">Reference proteome</keyword>
<evidence type="ECO:0000256" key="1">
    <source>
        <dbReference type="ARBA" id="ARBA00004496"/>
    </source>
</evidence>
<keyword evidence="3" id="KW-0598">Phosphotransferase system</keyword>
<dbReference type="CDD" id="cd00367">
    <property type="entry name" value="PTS-HPr_like"/>
    <property type="match status" value="1"/>
</dbReference>
<dbReference type="SUPFAM" id="SSF55594">
    <property type="entry name" value="HPr-like"/>
    <property type="match status" value="1"/>
</dbReference>
<dbReference type="PANTHER" id="PTHR33705">
    <property type="entry name" value="PHOSPHOCARRIER PROTEIN HPR"/>
    <property type="match status" value="1"/>
</dbReference>
<feature type="domain" description="HPr" evidence="4">
    <location>
        <begin position="1"/>
        <end position="86"/>
    </location>
</feature>
<dbReference type="RefSeq" id="WP_037288360.1">
    <property type="nucleotide sequence ID" value="NZ_JEOB01000003.1"/>
</dbReference>
<dbReference type="PANTHER" id="PTHR33705:SF2">
    <property type="entry name" value="PHOSPHOCARRIER PROTEIN NPR"/>
    <property type="match status" value="1"/>
</dbReference>
<dbReference type="GO" id="GO:0009401">
    <property type="term" value="P:phosphoenolpyruvate-dependent sugar phosphotransferase system"/>
    <property type="evidence" value="ECO:0007669"/>
    <property type="project" value="UniProtKB-KW"/>
</dbReference>
<comment type="caution">
    <text evidence="5">The sequence shown here is derived from an EMBL/GenBank/DDBJ whole genome shotgun (WGS) entry which is preliminary data.</text>
</comment>
<keyword evidence="2" id="KW-0963">Cytoplasm</keyword>
<dbReference type="PROSITE" id="PS51350">
    <property type="entry name" value="PTS_HPR_DOM"/>
    <property type="match status" value="1"/>
</dbReference>
<dbReference type="InterPro" id="IPR050399">
    <property type="entry name" value="HPr"/>
</dbReference>
<evidence type="ECO:0000313" key="5">
    <source>
        <dbReference type="EMBL" id="EXM38974.1"/>
    </source>
</evidence>
<dbReference type="EMBL" id="JEOB01000003">
    <property type="protein sequence ID" value="EXM38974.1"/>
    <property type="molecule type" value="Genomic_DNA"/>
</dbReference>
<dbReference type="Pfam" id="PF00381">
    <property type="entry name" value="PTS-HPr"/>
    <property type="match status" value="1"/>
</dbReference>
<dbReference type="OrthoDB" id="9809047at2"/>
<dbReference type="InterPro" id="IPR035895">
    <property type="entry name" value="HPr-like_sf"/>
</dbReference>
<evidence type="ECO:0000259" key="4">
    <source>
        <dbReference type="PROSITE" id="PS51350"/>
    </source>
</evidence>
<dbReference type="PRINTS" id="PR00107">
    <property type="entry name" value="PHOSPHOCPHPR"/>
</dbReference>
<dbReference type="NCBIfam" id="TIGR01003">
    <property type="entry name" value="PTS_HPr_family"/>
    <property type="match status" value="1"/>
</dbReference>
<name>A0A011UEE2_RUMAL</name>
<evidence type="ECO:0000256" key="2">
    <source>
        <dbReference type="ARBA" id="ARBA00022490"/>
    </source>
</evidence>
<dbReference type="PATRIC" id="fig|1341156.4.peg.2283"/>